<accession>A0ABZ1WN34</accession>
<evidence type="ECO:0008006" key="4">
    <source>
        <dbReference type="Google" id="ProtNLM"/>
    </source>
</evidence>
<evidence type="ECO:0000256" key="1">
    <source>
        <dbReference type="SAM" id="MobiDB-lite"/>
    </source>
</evidence>
<organism evidence="2 3">
    <name type="scientific">Streptomyces pseudovenezuelae</name>
    <dbReference type="NCBI Taxonomy" id="67350"/>
    <lineage>
        <taxon>Bacteria</taxon>
        <taxon>Bacillati</taxon>
        <taxon>Actinomycetota</taxon>
        <taxon>Actinomycetes</taxon>
        <taxon>Kitasatosporales</taxon>
        <taxon>Streptomycetaceae</taxon>
        <taxon>Streptomyces</taxon>
        <taxon>Streptomyces aurantiacus group</taxon>
    </lineage>
</organism>
<reference evidence="2" key="1">
    <citation type="submission" date="2022-10" db="EMBL/GenBank/DDBJ databases">
        <title>The complete genomes of actinobacterial strains from the NBC collection.</title>
        <authorList>
            <person name="Joergensen T.S."/>
            <person name="Alvarez Arevalo M."/>
            <person name="Sterndorff E.B."/>
            <person name="Faurdal D."/>
            <person name="Vuksanovic O."/>
            <person name="Mourched A.-S."/>
            <person name="Charusanti P."/>
            <person name="Shaw S."/>
            <person name="Blin K."/>
            <person name="Weber T."/>
        </authorList>
    </citation>
    <scope>NUCLEOTIDE SEQUENCE</scope>
    <source>
        <strain evidence="2">NBC_00686</strain>
    </source>
</reference>
<dbReference type="Proteomes" id="UP001432168">
    <property type="component" value="Chromosome"/>
</dbReference>
<dbReference type="EMBL" id="CP109011">
    <property type="protein sequence ID" value="WUT41134.1"/>
    <property type="molecule type" value="Genomic_DNA"/>
</dbReference>
<keyword evidence="3" id="KW-1185">Reference proteome</keyword>
<dbReference type="RefSeq" id="WP_329257784.1">
    <property type="nucleotide sequence ID" value="NZ_CP109011.1"/>
</dbReference>
<evidence type="ECO:0000313" key="3">
    <source>
        <dbReference type="Proteomes" id="UP001432168"/>
    </source>
</evidence>
<evidence type="ECO:0000313" key="2">
    <source>
        <dbReference type="EMBL" id="WUT41134.1"/>
    </source>
</evidence>
<proteinExistence type="predicted"/>
<protein>
    <recommendedName>
        <fullName evidence="4">DUF4439 domain-containing protein</fullName>
    </recommendedName>
</protein>
<name>A0ABZ1WN34_9ACTN</name>
<gene>
    <name evidence="2" type="ORF">OG929_02170</name>
</gene>
<sequence length="146" mass="15129">MLLLVAGLATNGTWDGVADRDAPRTTSAAELELALNDMDAQAANILLADGDAGKGRLKTPYAKAVGFYGDARREIGHDLRTLAVTAQEGAAAPLRGAGNCATSPHGAAADERPSRCSAHASANRASSRSSDRWSLLRVVSLIAWSS</sequence>
<feature type="region of interest" description="Disordered" evidence="1">
    <location>
        <begin position="94"/>
        <end position="123"/>
    </location>
</feature>